<evidence type="ECO:0000313" key="2">
    <source>
        <dbReference type="Proteomes" id="UP000754644"/>
    </source>
</evidence>
<gene>
    <name evidence="1" type="ORF">HQ497_01300</name>
</gene>
<proteinExistence type="predicted"/>
<dbReference type="EMBL" id="JABMOJ010000049">
    <property type="protein sequence ID" value="NQV63975.1"/>
    <property type="molecule type" value="Genomic_DNA"/>
</dbReference>
<organism evidence="1 2">
    <name type="scientific">SAR86 cluster bacterium</name>
    <dbReference type="NCBI Taxonomy" id="2030880"/>
    <lineage>
        <taxon>Bacteria</taxon>
        <taxon>Pseudomonadati</taxon>
        <taxon>Pseudomonadota</taxon>
        <taxon>Gammaproteobacteria</taxon>
        <taxon>SAR86 cluster</taxon>
    </lineage>
</organism>
<comment type="caution">
    <text evidence="1">The sequence shown here is derived from an EMBL/GenBank/DDBJ whole genome shotgun (WGS) entry which is preliminary data.</text>
</comment>
<sequence>MPDAYTLAKQHLDTGIQEAAENNIELNAYGQALLWKLIERYKENGRSAADIISEIKYTLDNVEDDGTFHVSRN</sequence>
<name>A0A973A7C2_9GAMM</name>
<dbReference type="Proteomes" id="UP000754644">
    <property type="component" value="Unassembled WGS sequence"/>
</dbReference>
<protein>
    <submittedName>
        <fullName evidence="1">Uncharacterized protein</fullName>
    </submittedName>
</protein>
<evidence type="ECO:0000313" key="1">
    <source>
        <dbReference type="EMBL" id="NQV63975.1"/>
    </source>
</evidence>
<accession>A0A973A7C2</accession>
<reference evidence="1" key="1">
    <citation type="submission" date="2020-05" db="EMBL/GenBank/DDBJ databases">
        <title>Sulfur intermediates as new biogeochemical hubs in an aquatic model microbial ecosystem.</title>
        <authorList>
            <person name="Vigneron A."/>
        </authorList>
    </citation>
    <scope>NUCLEOTIDE SEQUENCE</scope>
    <source>
        <strain evidence="1">Bin.250</strain>
    </source>
</reference>
<dbReference type="AlphaFoldDB" id="A0A973A7C2"/>